<comment type="caution">
    <text evidence="3">The sequence shown here is derived from an EMBL/GenBank/DDBJ whole genome shotgun (WGS) entry which is preliminary data.</text>
</comment>
<dbReference type="Pfam" id="PF13391">
    <property type="entry name" value="HNH_2"/>
    <property type="match status" value="1"/>
</dbReference>
<evidence type="ECO:0000313" key="4">
    <source>
        <dbReference type="Proteomes" id="UP001219525"/>
    </source>
</evidence>
<feature type="compositionally biased region" description="Acidic residues" evidence="1">
    <location>
        <begin position="269"/>
        <end position="283"/>
    </location>
</feature>
<feature type="region of interest" description="Disordered" evidence="1">
    <location>
        <begin position="318"/>
        <end position="338"/>
    </location>
</feature>
<evidence type="ECO:0000313" key="3">
    <source>
        <dbReference type="EMBL" id="KAJ7193313.1"/>
    </source>
</evidence>
<protein>
    <recommendedName>
        <fullName evidence="2">HNH nuclease domain-containing protein</fullName>
    </recommendedName>
</protein>
<feature type="domain" description="HNH nuclease" evidence="2">
    <location>
        <begin position="96"/>
        <end position="160"/>
    </location>
</feature>
<evidence type="ECO:0000259" key="2">
    <source>
        <dbReference type="Pfam" id="PF13391"/>
    </source>
</evidence>
<feature type="region of interest" description="Disordered" evidence="1">
    <location>
        <begin position="252"/>
        <end position="295"/>
    </location>
</feature>
<proteinExistence type="predicted"/>
<dbReference type="AlphaFoldDB" id="A0AAD6Y6A1"/>
<reference evidence="3" key="1">
    <citation type="submission" date="2023-03" db="EMBL/GenBank/DDBJ databases">
        <title>Massive genome expansion in bonnet fungi (Mycena s.s.) driven by repeated elements and novel gene families across ecological guilds.</title>
        <authorList>
            <consortium name="Lawrence Berkeley National Laboratory"/>
            <person name="Harder C.B."/>
            <person name="Miyauchi S."/>
            <person name="Viragh M."/>
            <person name="Kuo A."/>
            <person name="Thoen E."/>
            <person name="Andreopoulos B."/>
            <person name="Lu D."/>
            <person name="Skrede I."/>
            <person name="Drula E."/>
            <person name="Henrissat B."/>
            <person name="Morin E."/>
            <person name="Kohler A."/>
            <person name="Barry K."/>
            <person name="LaButti K."/>
            <person name="Morin E."/>
            <person name="Salamov A."/>
            <person name="Lipzen A."/>
            <person name="Mereny Z."/>
            <person name="Hegedus B."/>
            <person name="Baldrian P."/>
            <person name="Stursova M."/>
            <person name="Weitz H."/>
            <person name="Taylor A."/>
            <person name="Grigoriev I.V."/>
            <person name="Nagy L.G."/>
            <person name="Martin F."/>
            <person name="Kauserud H."/>
        </authorList>
    </citation>
    <scope>NUCLEOTIDE SEQUENCE</scope>
    <source>
        <strain evidence="3">9144</strain>
    </source>
</reference>
<evidence type="ECO:0000256" key="1">
    <source>
        <dbReference type="SAM" id="MobiDB-lite"/>
    </source>
</evidence>
<organism evidence="3 4">
    <name type="scientific">Mycena pura</name>
    <dbReference type="NCBI Taxonomy" id="153505"/>
    <lineage>
        <taxon>Eukaryota</taxon>
        <taxon>Fungi</taxon>
        <taxon>Dikarya</taxon>
        <taxon>Basidiomycota</taxon>
        <taxon>Agaricomycotina</taxon>
        <taxon>Agaricomycetes</taxon>
        <taxon>Agaricomycetidae</taxon>
        <taxon>Agaricales</taxon>
        <taxon>Marasmiineae</taxon>
        <taxon>Mycenaceae</taxon>
        <taxon>Mycena</taxon>
    </lineage>
</organism>
<dbReference type="EMBL" id="JARJCW010000109">
    <property type="protein sequence ID" value="KAJ7193313.1"/>
    <property type="molecule type" value="Genomic_DNA"/>
</dbReference>
<keyword evidence="4" id="KW-1185">Reference proteome</keyword>
<sequence>MPLDEMKKLTTRPLQWLRYMGYCIYGAKGHLQATILGHNKVDPNQTTGLANDYYYFSSHPARFIDIDAIDDKVTDSVGTPRRASFREAVVNRDSICILTRVNAGNCEACHIIPHSKGDEYLASLSVHRGIDPAITEIKDVRNGLLLFIGLHKPFGLGQIGLLLTGAENPYLGVQDVPGCHDPNASHRLIAQHIKPVHQLFDRIADHNTDAAFNNNNNGATRPEPQLLHFFYGCAILKRWGVDAQSPVRNPLRDGDISSWYYNEDHDQDDKDEDGEGNSDENEREEGILPRGRSNAWQSRSMEDVMDFVLSITTRDPLSSITTRDPLLSTTTRAPPEDKTDYVAQWLKGVRK</sequence>
<name>A0AAD6Y6A1_9AGAR</name>
<dbReference type="Proteomes" id="UP001219525">
    <property type="component" value="Unassembled WGS sequence"/>
</dbReference>
<dbReference type="InterPro" id="IPR003615">
    <property type="entry name" value="HNH_nuc"/>
</dbReference>
<gene>
    <name evidence="3" type="ORF">GGX14DRAFT_589009</name>
</gene>
<accession>A0AAD6Y6A1</accession>
<feature type="compositionally biased region" description="Polar residues" evidence="1">
    <location>
        <begin position="318"/>
        <end position="332"/>
    </location>
</feature>